<sequence length="739" mass="81192">MCRELNRSNRSAGHHLKISDAMLDVLQLVQAYCNKTEGVFDHLVPRALQHAGYNVSFDLVKLRDHPVDVDIFDIQKHQALAINPETQTIELPHQINFELLNYLPFCKIKGYTIERLIKLNDVEGIMQKGSLRLRLMLILAFAVTVPLIGSGYLLIHRSEQALMNEKENKLFGIAHTLDNAMLGNFDNLLSEKEKSLPREAKIKLLNARLKKITDQIVLANPGVGAGYYSKDLDAIITYGPSSEYGNTIGESIAPDHKGREVMTEGIPLAIKGPMVRGNILNSMVPMFRNGRVIGYVWANELTESIDSQIQKMEASMYLALGLALLLGLGITLFSANMVSASVQLIVTGLRRLRADLNHRLPMSSGEFGEITAAINDMAQNLRNTRSHTEIIMESMADGIITVDTAGKVTALNAAATSITGLGKEIIGTDYSDIQTQGWLLETLNTGKTFIGYEMDFPHASGRIVPISVSTSLLHNGEKPLGAVVVFKDLTDRKSFEERVRRVDRLAAVGELAAGVAHEIRNPLTAISGSVQLMLGEISEDNPIRNFGNIILKEVSRLNVVVEDLLYFARPSKNFIARIQPNELIRETVELLTPSMKKDLVSLQVILDPDVQAITVDAGLIKQVLVNLLLNAIQSLPAQGGHITVTTHSVENGVKLGIQDTGEGIATENLVRIFDPFFTTKDRGTGLGLAVSSKIIEIHHGYLEVESELGVGTLFKIFLPYESSEEPKGETSGESEKEII</sequence>
<dbReference type="InterPro" id="IPR003374">
    <property type="entry name" value="ApbE-like_sf"/>
</dbReference>
<evidence type="ECO:0000256" key="10">
    <source>
        <dbReference type="SAM" id="Phobius"/>
    </source>
</evidence>
<feature type="transmembrane region" description="Helical" evidence="10">
    <location>
        <begin position="316"/>
        <end position="349"/>
    </location>
</feature>
<evidence type="ECO:0000313" key="16">
    <source>
        <dbReference type="Proteomes" id="UP000186102"/>
    </source>
</evidence>
<dbReference type="EC" id="2.7.13.3" evidence="3"/>
<evidence type="ECO:0000259" key="13">
    <source>
        <dbReference type="PROSITE" id="PS50113"/>
    </source>
</evidence>
<evidence type="ECO:0000259" key="12">
    <source>
        <dbReference type="PROSITE" id="PS50112"/>
    </source>
</evidence>
<dbReference type="Gene3D" id="3.30.565.10">
    <property type="entry name" value="Histidine kinase-like ATPase, C-terminal domain"/>
    <property type="match status" value="1"/>
</dbReference>
<evidence type="ECO:0000256" key="4">
    <source>
        <dbReference type="ARBA" id="ARBA00022553"/>
    </source>
</evidence>
<dbReference type="SUPFAM" id="SSF55785">
    <property type="entry name" value="PYP-like sensor domain (PAS domain)"/>
    <property type="match status" value="1"/>
</dbReference>
<dbReference type="PANTHER" id="PTHR43065">
    <property type="entry name" value="SENSOR HISTIDINE KINASE"/>
    <property type="match status" value="1"/>
</dbReference>
<comment type="catalytic activity">
    <reaction evidence="1">
        <text>ATP + protein L-histidine = ADP + protein N-phospho-L-histidine.</text>
        <dbReference type="EC" id="2.7.13.3"/>
    </reaction>
</comment>
<dbReference type="InterPro" id="IPR000700">
    <property type="entry name" value="PAS-assoc_C"/>
</dbReference>
<keyword evidence="4" id="KW-0597">Phosphoprotein</keyword>
<dbReference type="SMART" id="SM00387">
    <property type="entry name" value="HATPase_c"/>
    <property type="match status" value="1"/>
</dbReference>
<dbReference type="InterPro" id="IPR003594">
    <property type="entry name" value="HATPase_dom"/>
</dbReference>
<evidence type="ECO:0000256" key="3">
    <source>
        <dbReference type="ARBA" id="ARBA00012438"/>
    </source>
</evidence>
<dbReference type="InterPro" id="IPR035965">
    <property type="entry name" value="PAS-like_dom_sf"/>
</dbReference>
<dbReference type="STRING" id="1888891.DSOL_2157"/>
<feature type="domain" description="Histidine kinase" evidence="11">
    <location>
        <begin position="514"/>
        <end position="722"/>
    </location>
</feature>
<dbReference type="PROSITE" id="PS50109">
    <property type="entry name" value="HIS_KIN"/>
    <property type="match status" value="1"/>
</dbReference>
<dbReference type="Gene3D" id="3.30.450.20">
    <property type="entry name" value="PAS domain"/>
    <property type="match status" value="1"/>
</dbReference>
<comment type="subcellular location">
    <subcellularLocation>
        <location evidence="2">Membrane</location>
    </subcellularLocation>
</comment>
<dbReference type="InterPro" id="IPR005467">
    <property type="entry name" value="His_kinase_dom"/>
</dbReference>
<proteinExistence type="predicted"/>
<feature type="domain" description="PAS" evidence="12">
    <location>
        <begin position="384"/>
        <end position="424"/>
    </location>
</feature>
<dbReference type="SUPFAM" id="SSF55874">
    <property type="entry name" value="ATPase domain of HSP90 chaperone/DNA topoisomerase II/histidine kinase"/>
    <property type="match status" value="1"/>
</dbReference>
<dbReference type="Pfam" id="PF00989">
    <property type="entry name" value="PAS"/>
    <property type="match status" value="1"/>
</dbReference>
<dbReference type="InterPro" id="IPR036097">
    <property type="entry name" value="HisK_dim/P_sf"/>
</dbReference>
<dbReference type="CDD" id="cd06225">
    <property type="entry name" value="HAMP"/>
    <property type="match status" value="1"/>
</dbReference>
<evidence type="ECO:0000256" key="1">
    <source>
        <dbReference type="ARBA" id="ARBA00000085"/>
    </source>
</evidence>
<dbReference type="InterPro" id="IPR003660">
    <property type="entry name" value="HAMP_dom"/>
</dbReference>
<dbReference type="EMBL" id="MLBF01000013">
    <property type="protein sequence ID" value="OLN31862.1"/>
    <property type="molecule type" value="Genomic_DNA"/>
</dbReference>
<gene>
    <name evidence="15" type="ORF">DSOL_2157</name>
</gene>
<dbReference type="InterPro" id="IPR003661">
    <property type="entry name" value="HisK_dim/P_dom"/>
</dbReference>
<dbReference type="GO" id="GO:0005524">
    <property type="term" value="F:ATP binding"/>
    <property type="evidence" value="ECO:0007669"/>
    <property type="project" value="UniProtKB-KW"/>
</dbReference>
<evidence type="ECO:0000313" key="15">
    <source>
        <dbReference type="EMBL" id="OLN31862.1"/>
    </source>
</evidence>
<feature type="transmembrane region" description="Helical" evidence="10">
    <location>
        <begin position="135"/>
        <end position="155"/>
    </location>
</feature>
<keyword evidence="6" id="KW-0547">Nucleotide-binding</keyword>
<dbReference type="InterPro" id="IPR013767">
    <property type="entry name" value="PAS_fold"/>
</dbReference>
<dbReference type="Pfam" id="PF02518">
    <property type="entry name" value="HATPase_c"/>
    <property type="match status" value="1"/>
</dbReference>
<dbReference type="InterPro" id="IPR004358">
    <property type="entry name" value="Sig_transdc_His_kin-like_C"/>
</dbReference>
<dbReference type="Gene3D" id="6.10.340.10">
    <property type="match status" value="1"/>
</dbReference>
<dbReference type="CDD" id="cd00082">
    <property type="entry name" value="HisKA"/>
    <property type="match status" value="1"/>
</dbReference>
<keyword evidence="9" id="KW-0902">Two-component regulatory system</keyword>
<dbReference type="SUPFAM" id="SSF47384">
    <property type="entry name" value="Homodimeric domain of signal transducing histidine kinase"/>
    <property type="match status" value="1"/>
</dbReference>
<keyword evidence="10" id="KW-0472">Membrane</keyword>
<accession>A0A1Q8QX00</accession>
<dbReference type="InterPro" id="IPR000014">
    <property type="entry name" value="PAS"/>
</dbReference>
<dbReference type="Pfam" id="PF00672">
    <property type="entry name" value="HAMP"/>
    <property type="match status" value="1"/>
</dbReference>
<dbReference type="PROSITE" id="PS50113">
    <property type="entry name" value="PAC"/>
    <property type="match status" value="1"/>
</dbReference>
<dbReference type="GO" id="GO:0000155">
    <property type="term" value="F:phosphorelay sensor kinase activity"/>
    <property type="evidence" value="ECO:0007669"/>
    <property type="project" value="InterPro"/>
</dbReference>
<comment type="caution">
    <text evidence="15">The sequence shown here is derived from an EMBL/GenBank/DDBJ whole genome shotgun (WGS) entry which is preliminary data.</text>
</comment>
<dbReference type="PROSITE" id="PS50112">
    <property type="entry name" value="PAS"/>
    <property type="match status" value="1"/>
</dbReference>
<feature type="domain" description="HAMP" evidence="14">
    <location>
        <begin position="336"/>
        <end position="386"/>
    </location>
</feature>
<evidence type="ECO:0000259" key="11">
    <source>
        <dbReference type="PROSITE" id="PS50109"/>
    </source>
</evidence>
<dbReference type="Pfam" id="PF00512">
    <property type="entry name" value="HisKA"/>
    <property type="match status" value="1"/>
</dbReference>
<evidence type="ECO:0000256" key="5">
    <source>
        <dbReference type="ARBA" id="ARBA00022679"/>
    </source>
</evidence>
<dbReference type="SMART" id="SM00388">
    <property type="entry name" value="HisKA"/>
    <property type="match status" value="1"/>
</dbReference>
<dbReference type="Gene3D" id="1.10.287.130">
    <property type="match status" value="1"/>
</dbReference>
<keyword evidence="7 15" id="KW-0418">Kinase</keyword>
<dbReference type="NCBIfam" id="NF008468">
    <property type="entry name" value="PRK11360.1"/>
    <property type="match status" value="1"/>
</dbReference>
<protein>
    <recommendedName>
        <fullName evidence="3">histidine kinase</fullName>
        <ecNumber evidence="3">2.7.13.3</ecNumber>
    </recommendedName>
</protein>
<organism evidence="15 16">
    <name type="scientific">Desulfosporosinus metallidurans</name>
    <dbReference type="NCBI Taxonomy" id="1888891"/>
    <lineage>
        <taxon>Bacteria</taxon>
        <taxon>Bacillati</taxon>
        <taxon>Bacillota</taxon>
        <taxon>Clostridia</taxon>
        <taxon>Eubacteriales</taxon>
        <taxon>Desulfitobacteriaceae</taxon>
        <taxon>Desulfosporosinus</taxon>
    </lineage>
</organism>
<dbReference type="InterPro" id="IPR036890">
    <property type="entry name" value="HATPase_C_sf"/>
</dbReference>
<evidence type="ECO:0000259" key="14">
    <source>
        <dbReference type="PROSITE" id="PS50885"/>
    </source>
</evidence>
<dbReference type="NCBIfam" id="TIGR00229">
    <property type="entry name" value="sensory_box"/>
    <property type="match status" value="1"/>
</dbReference>
<keyword evidence="10" id="KW-1133">Transmembrane helix</keyword>
<reference evidence="15 16" key="1">
    <citation type="submission" date="2016-09" db="EMBL/GenBank/DDBJ databases">
        <title>Complete genome of Desulfosporosinus sp. OL.</title>
        <authorList>
            <person name="Mardanov A."/>
            <person name="Beletsky A."/>
            <person name="Panova A."/>
            <person name="Karnachuk O."/>
            <person name="Ravin N."/>
        </authorList>
    </citation>
    <scope>NUCLEOTIDE SEQUENCE [LARGE SCALE GENOMIC DNA]</scope>
    <source>
        <strain evidence="15 16">OL</strain>
    </source>
</reference>
<dbReference type="SMART" id="SM00304">
    <property type="entry name" value="HAMP"/>
    <property type="match status" value="1"/>
</dbReference>
<keyword evidence="8" id="KW-0067">ATP-binding</keyword>
<evidence type="ECO:0000256" key="7">
    <source>
        <dbReference type="ARBA" id="ARBA00022777"/>
    </source>
</evidence>
<dbReference type="SUPFAM" id="SSF143631">
    <property type="entry name" value="ApbE-like"/>
    <property type="match status" value="1"/>
</dbReference>
<dbReference type="Proteomes" id="UP000186102">
    <property type="component" value="Unassembled WGS sequence"/>
</dbReference>
<feature type="domain" description="PAC" evidence="13">
    <location>
        <begin position="450"/>
        <end position="501"/>
    </location>
</feature>
<keyword evidence="10" id="KW-0812">Transmembrane</keyword>
<evidence type="ECO:0000256" key="8">
    <source>
        <dbReference type="ARBA" id="ARBA00022840"/>
    </source>
</evidence>
<keyword evidence="5" id="KW-0808">Transferase</keyword>
<dbReference type="AlphaFoldDB" id="A0A1Q8QX00"/>
<dbReference type="PANTHER" id="PTHR43065:SF10">
    <property type="entry name" value="PEROXIDE STRESS-ACTIVATED HISTIDINE KINASE MAK3"/>
    <property type="match status" value="1"/>
</dbReference>
<evidence type="ECO:0000256" key="6">
    <source>
        <dbReference type="ARBA" id="ARBA00022741"/>
    </source>
</evidence>
<dbReference type="GO" id="GO:0006355">
    <property type="term" value="P:regulation of DNA-templated transcription"/>
    <property type="evidence" value="ECO:0007669"/>
    <property type="project" value="InterPro"/>
</dbReference>
<keyword evidence="16" id="KW-1185">Reference proteome</keyword>
<evidence type="ECO:0000256" key="2">
    <source>
        <dbReference type="ARBA" id="ARBA00004370"/>
    </source>
</evidence>
<dbReference type="GO" id="GO:0016020">
    <property type="term" value="C:membrane"/>
    <property type="evidence" value="ECO:0007669"/>
    <property type="project" value="UniProtKB-SubCell"/>
</dbReference>
<dbReference type="CDD" id="cd00130">
    <property type="entry name" value="PAS"/>
    <property type="match status" value="1"/>
</dbReference>
<evidence type="ECO:0000256" key="9">
    <source>
        <dbReference type="ARBA" id="ARBA00023012"/>
    </source>
</evidence>
<name>A0A1Q8QX00_9FIRM</name>
<dbReference type="Gene3D" id="1.10.3980.10">
    <property type="entry name" value="ApbE-like superfamily"/>
    <property type="match status" value="1"/>
</dbReference>
<dbReference type="PRINTS" id="PR00344">
    <property type="entry name" value="BCTRLSENSOR"/>
</dbReference>
<dbReference type="PROSITE" id="PS50885">
    <property type="entry name" value="HAMP"/>
    <property type="match status" value="1"/>
</dbReference>